<protein>
    <recommendedName>
        <fullName evidence="5">ABC transporter domain-containing protein</fullName>
    </recommendedName>
</protein>
<evidence type="ECO:0000256" key="4">
    <source>
        <dbReference type="ARBA" id="ARBA00022840"/>
    </source>
</evidence>
<evidence type="ECO:0000256" key="2">
    <source>
        <dbReference type="ARBA" id="ARBA00022737"/>
    </source>
</evidence>
<evidence type="ECO:0000259" key="5">
    <source>
        <dbReference type="PROSITE" id="PS50893"/>
    </source>
</evidence>
<dbReference type="PANTHER" id="PTHR19229:SF36">
    <property type="entry name" value="ATP-BINDING CASSETTE SUB-FAMILY A MEMBER 2"/>
    <property type="match status" value="1"/>
</dbReference>
<proteinExistence type="predicted"/>
<dbReference type="GO" id="GO:0016020">
    <property type="term" value="C:membrane"/>
    <property type="evidence" value="ECO:0007669"/>
    <property type="project" value="InterPro"/>
</dbReference>
<keyword evidence="1" id="KW-0813">Transport</keyword>
<dbReference type="AlphaFoldDB" id="A0AAV1L8P6"/>
<accession>A0AAV1L8P6</accession>
<dbReference type="EMBL" id="CAVLGL010000087">
    <property type="protein sequence ID" value="CAK1591636.1"/>
    <property type="molecule type" value="Genomic_DNA"/>
</dbReference>
<dbReference type="GO" id="GO:0016887">
    <property type="term" value="F:ATP hydrolysis activity"/>
    <property type="evidence" value="ECO:0007669"/>
    <property type="project" value="InterPro"/>
</dbReference>
<dbReference type="InterPro" id="IPR027417">
    <property type="entry name" value="P-loop_NTPase"/>
</dbReference>
<dbReference type="Gene3D" id="3.40.50.300">
    <property type="entry name" value="P-loop containing nucleotide triphosphate hydrolases"/>
    <property type="match status" value="1"/>
</dbReference>
<evidence type="ECO:0000313" key="6">
    <source>
        <dbReference type="EMBL" id="CAK1591636.1"/>
    </source>
</evidence>
<keyword evidence="7" id="KW-1185">Reference proteome</keyword>
<dbReference type="InterPro" id="IPR003593">
    <property type="entry name" value="AAA+_ATPase"/>
</dbReference>
<evidence type="ECO:0000256" key="1">
    <source>
        <dbReference type="ARBA" id="ARBA00022448"/>
    </source>
</evidence>
<dbReference type="InterPro" id="IPR026082">
    <property type="entry name" value="ABCA"/>
</dbReference>
<dbReference type="GO" id="GO:0005319">
    <property type="term" value="F:lipid transporter activity"/>
    <property type="evidence" value="ECO:0007669"/>
    <property type="project" value="TreeGrafter"/>
</dbReference>
<keyword evidence="4" id="KW-0067">ATP-binding</keyword>
<dbReference type="SUPFAM" id="SSF52540">
    <property type="entry name" value="P-loop containing nucleoside triphosphate hydrolases"/>
    <property type="match status" value="1"/>
</dbReference>
<dbReference type="InterPro" id="IPR003439">
    <property type="entry name" value="ABC_transporter-like_ATP-bd"/>
</dbReference>
<keyword evidence="3" id="KW-0547">Nucleotide-binding</keyword>
<dbReference type="Proteomes" id="UP001314205">
    <property type="component" value="Unassembled WGS sequence"/>
</dbReference>
<keyword evidence="2" id="KW-0677">Repeat</keyword>
<evidence type="ECO:0000313" key="7">
    <source>
        <dbReference type="Proteomes" id="UP001314205"/>
    </source>
</evidence>
<name>A0AAV1L8P6_9NEOP</name>
<feature type="domain" description="ABC transporter" evidence="5">
    <location>
        <begin position="39"/>
        <end position="227"/>
    </location>
</feature>
<dbReference type="SMART" id="SM00382">
    <property type="entry name" value="AAA"/>
    <property type="match status" value="1"/>
</dbReference>
<gene>
    <name evidence="6" type="ORF">PARMNEM_LOCUS11824</name>
</gene>
<dbReference type="PANTHER" id="PTHR19229">
    <property type="entry name" value="ATP-BINDING CASSETTE TRANSPORTER SUBFAMILY A ABCA"/>
    <property type="match status" value="1"/>
</dbReference>
<dbReference type="GO" id="GO:0140359">
    <property type="term" value="F:ABC-type transporter activity"/>
    <property type="evidence" value="ECO:0007669"/>
    <property type="project" value="InterPro"/>
</dbReference>
<evidence type="ECO:0000256" key="3">
    <source>
        <dbReference type="ARBA" id="ARBA00022741"/>
    </source>
</evidence>
<reference evidence="6 7" key="1">
    <citation type="submission" date="2023-11" db="EMBL/GenBank/DDBJ databases">
        <authorList>
            <person name="Hedman E."/>
            <person name="Englund M."/>
            <person name="Stromberg M."/>
            <person name="Nyberg Akerstrom W."/>
            <person name="Nylinder S."/>
            <person name="Jareborg N."/>
            <person name="Kallberg Y."/>
            <person name="Kronander E."/>
        </authorList>
    </citation>
    <scope>NUCLEOTIDE SEQUENCE [LARGE SCALE GENOMIC DNA]</scope>
</reference>
<comment type="caution">
    <text evidence="6">The sequence shown here is derived from an EMBL/GenBank/DDBJ whole genome shotgun (WGS) entry which is preliminary data.</text>
</comment>
<sequence length="229" mass="25762">MSRAYITRGNIDSNRSYDPSYEKYFVNSPDDLKVAVTVINVKKVFKNARKNIVALDKVSIRFYKGEITVLIGHNGAGKTTLLSIIAGMLKQSSGKVYVEGFDTVLQQAKLRRRIGLCPQHNLLINDLTVQEHLMFFSMIRGNNLKKAKKSAQKLMNQLNLSKEASLTTSKLPQATLRRLQIGCALCGNPSVLLLDDPTSGLDVKHRREIWDMLLVSTMFLIFSMENLTK</sequence>
<dbReference type="PROSITE" id="PS50893">
    <property type="entry name" value="ABC_TRANSPORTER_2"/>
    <property type="match status" value="1"/>
</dbReference>
<dbReference type="Pfam" id="PF00005">
    <property type="entry name" value="ABC_tran"/>
    <property type="match status" value="1"/>
</dbReference>
<organism evidence="6 7">
    <name type="scientific">Parnassius mnemosyne</name>
    <name type="common">clouded apollo</name>
    <dbReference type="NCBI Taxonomy" id="213953"/>
    <lineage>
        <taxon>Eukaryota</taxon>
        <taxon>Metazoa</taxon>
        <taxon>Ecdysozoa</taxon>
        <taxon>Arthropoda</taxon>
        <taxon>Hexapoda</taxon>
        <taxon>Insecta</taxon>
        <taxon>Pterygota</taxon>
        <taxon>Neoptera</taxon>
        <taxon>Endopterygota</taxon>
        <taxon>Lepidoptera</taxon>
        <taxon>Glossata</taxon>
        <taxon>Ditrysia</taxon>
        <taxon>Papilionoidea</taxon>
        <taxon>Papilionidae</taxon>
        <taxon>Parnassiinae</taxon>
        <taxon>Parnassini</taxon>
        <taxon>Parnassius</taxon>
        <taxon>Driopa</taxon>
    </lineage>
</organism>
<dbReference type="GO" id="GO:0005524">
    <property type="term" value="F:ATP binding"/>
    <property type="evidence" value="ECO:0007669"/>
    <property type="project" value="UniProtKB-KW"/>
</dbReference>